<reference evidence="1 2" key="1">
    <citation type="submission" date="2019-06" db="EMBL/GenBank/DDBJ databases">
        <title>Genomic insights into carbon and energy metabolism of Deferribacter autotrophicus revealed new metabolic traits in the phylum Deferribacteres.</title>
        <authorList>
            <person name="Slobodkin A.I."/>
            <person name="Slobodkina G.B."/>
            <person name="Allioux M."/>
            <person name="Alain K."/>
            <person name="Jebbar M."/>
            <person name="Shadrin V."/>
            <person name="Kublanov I.V."/>
            <person name="Toshchakov S.V."/>
            <person name="Bonch-Osmolovskaya E.A."/>
        </authorList>
    </citation>
    <scope>NUCLEOTIDE SEQUENCE [LARGE SCALE GENOMIC DNA]</scope>
    <source>
        <strain evidence="1 2">SL50</strain>
    </source>
</reference>
<protein>
    <recommendedName>
        <fullName evidence="3">Phage tail protein</fullName>
    </recommendedName>
</protein>
<keyword evidence="2" id="KW-1185">Reference proteome</keyword>
<accession>A0A5A8F1S4</accession>
<dbReference type="EMBL" id="VFJB01000009">
    <property type="protein sequence ID" value="KAA0257219.1"/>
    <property type="molecule type" value="Genomic_DNA"/>
</dbReference>
<dbReference type="Proteomes" id="UP000322876">
    <property type="component" value="Unassembled WGS sequence"/>
</dbReference>
<comment type="caution">
    <text evidence="1">The sequence shown here is derived from an EMBL/GenBank/DDBJ whole genome shotgun (WGS) entry which is preliminary data.</text>
</comment>
<evidence type="ECO:0000313" key="1">
    <source>
        <dbReference type="EMBL" id="KAA0257219.1"/>
    </source>
</evidence>
<dbReference type="InterPro" id="IPR009734">
    <property type="entry name" value="Myoviridae_GpU"/>
</dbReference>
<dbReference type="OrthoDB" id="1684797at2"/>
<dbReference type="Pfam" id="PF06995">
    <property type="entry name" value="Phage_P2_GpU"/>
    <property type="match status" value="1"/>
</dbReference>
<organism evidence="1 2">
    <name type="scientific">Deferribacter autotrophicus</name>
    <dbReference type="NCBI Taxonomy" id="500465"/>
    <lineage>
        <taxon>Bacteria</taxon>
        <taxon>Pseudomonadati</taxon>
        <taxon>Deferribacterota</taxon>
        <taxon>Deferribacteres</taxon>
        <taxon>Deferribacterales</taxon>
        <taxon>Deferribacteraceae</taxon>
        <taxon>Deferribacter</taxon>
    </lineage>
</organism>
<sequence length="125" mass="14800">MVWGSLGSIIFEVHKTPNKGSFIRKHRFDYARITTFQKPKVQYLRENLEEIEFEMRFYFYSGIDPLMESKKLLDEARKKEPLTLMVGDNVIGRFVIEEVEETYKITDNKGNLIDMGVKVRLLEYV</sequence>
<gene>
    <name evidence="1" type="ORF">FHQ18_11685</name>
</gene>
<name>A0A5A8F1S4_9BACT</name>
<dbReference type="AlphaFoldDB" id="A0A5A8F1S4"/>
<proteinExistence type="predicted"/>
<evidence type="ECO:0008006" key="3">
    <source>
        <dbReference type="Google" id="ProtNLM"/>
    </source>
</evidence>
<dbReference type="RefSeq" id="WP_149267360.1">
    <property type="nucleotide sequence ID" value="NZ_VFJB01000009.1"/>
</dbReference>
<evidence type="ECO:0000313" key="2">
    <source>
        <dbReference type="Proteomes" id="UP000322876"/>
    </source>
</evidence>